<feature type="binding site" evidence="3">
    <location>
        <position position="168"/>
    </location>
    <ligand>
        <name>Mn(2+)</name>
        <dbReference type="ChEBI" id="CHEBI:29035"/>
        <label>1</label>
    </ligand>
</feature>
<evidence type="ECO:0000256" key="4">
    <source>
        <dbReference type="PROSITE-ProRule" id="PRU00742"/>
    </source>
</evidence>
<dbReference type="PANTHER" id="PTHR11358:SF28">
    <property type="entry name" value="HYPOTHETICAL ARGINASE FAMILY PROTEIN (EUROFUNG)"/>
    <property type="match status" value="1"/>
</dbReference>
<evidence type="ECO:0000256" key="5">
    <source>
        <dbReference type="RuleBase" id="RU003684"/>
    </source>
</evidence>
<organism evidence="6 7">
    <name type="scientific">Phaeoacremonium minimum (strain UCR-PA7)</name>
    <name type="common">Esca disease fungus</name>
    <name type="synonym">Togninia minima</name>
    <dbReference type="NCBI Taxonomy" id="1286976"/>
    <lineage>
        <taxon>Eukaryota</taxon>
        <taxon>Fungi</taxon>
        <taxon>Dikarya</taxon>
        <taxon>Ascomycota</taxon>
        <taxon>Pezizomycotina</taxon>
        <taxon>Sordariomycetes</taxon>
        <taxon>Sordariomycetidae</taxon>
        <taxon>Togniniales</taxon>
        <taxon>Togniniaceae</taxon>
        <taxon>Phaeoacremonium</taxon>
    </lineage>
</organism>
<dbReference type="AlphaFoldDB" id="R8BJU9"/>
<dbReference type="InterPro" id="IPR020855">
    <property type="entry name" value="Ureohydrolase_Mn_BS"/>
</dbReference>
<dbReference type="GO" id="GO:0046872">
    <property type="term" value="F:metal ion binding"/>
    <property type="evidence" value="ECO:0007669"/>
    <property type="project" value="UniProtKB-KW"/>
</dbReference>
<keyword evidence="2 5" id="KW-0378">Hydrolase</keyword>
<protein>
    <submittedName>
        <fullName evidence="6">Putative arginase family protein</fullName>
    </submittedName>
</protein>
<dbReference type="SUPFAM" id="SSF52768">
    <property type="entry name" value="Arginase/deacetylase"/>
    <property type="match status" value="1"/>
</dbReference>
<feature type="binding site" evidence="3">
    <location>
        <position position="63"/>
    </location>
    <ligand>
        <name>Mn(2+)</name>
        <dbReference type="ChEBI" id="CHEBI:29035"/>
        <label>1</label>
    </ligand>
</feature>
<dbReference type="Gene3D" id="3.40.800.10">
    <property type="entry name" value="Ureohydrolase domain"/>
    <property type="match status" value="1"/>
</dbReference>
<dbReference type="HOGENOM" id="CLU_039478_7_0_1"/>
<dbReference type="Proteomes" id="UP000014074">
    <property type="component" value="Unassembled WGS sequence"/>
</dbReference>
<dbReference type="PROSITE" id="PS01053">
    <property type="entry name" value="ARGINASE_1"/>
    <property type="match status" value="1"/>
</dbReference>
<dbReference type="eggNOG" id="KOG2964">
    <property type="taxonomic scope" value="Eukaryota"/>
</dbReference>
<keyword evidence="3" id="KW-0464">Manganese</keyword>
<feature type="binding site" evidence="3">
    <location>
        <position position="67"/>
    </location>
    <ligand>
        <name>Mn(2+)</name>
        <dbReference type="ChEBI" id="CHEBI:29035"/>
        <label>1</label>
    </ligand>
</feature>
<dbReference type="Pfam" id="PF00491">
    <property type="entry name" value="Arginase"/>
    <property type="match status" value="1"/>
</dbReference>
<reference evidence="7" key="1">
    <citation type="journal article" date="2013" name="Genome Announc.">
        <title>Draft genome sequence of the ascomycete Phaeoacremonium aleophilum strain UCR-PA7, a causal agent of the esca disease complex in grapevines.</title>
        <authorList>
            <person name="Blanco-Ulate B."/>
            <person name="Rolshausen P."/>
            <person name="Cantu D."/>
        </authorList>
    </citation>
    <scope>NUCLEOTIDE SEQUENCE [LARGE SCALE GENOMIC DNA]</scope>
    <source>
        <strain evidence="7">UCR-PA7</strain>
    </source>
</reference>
<evidence type="ECO:0000256" key="1">
    <source>
        <dbReference type="ARBA" id="ARBA00022723"/>
    </source>
</evidence>
<dbReference type="EMBL" id="KB933147">
    <property type="protein sequence ID" value="EON99492.1"/>
    <property type="molecule type" value="Genomic_DNA"/>
</dbReference>
<dbReference type="PANTHER" id="PTHR11358">
    <property type="entry name" value="ARGINASE/AGMATINASE"/>
    <property type="match status" value="1"/>
</dbReference>
<dbReference type="KEGG" id="tmn:UCRPA7_4971"/>
<evidence type="ECO:0000256" key="2">
    <source>
        <dbReference type="ARBA" id="ARBA00022801"/>
    </source>
</evidence>
<dbReference type="GeneID" id="19325478"/>
<dbReference type="PROSITE" id="PS51409">
    <property type="entry name" value="ARGINASE_2"/>
    <property type="match status" value="1"/>
</dbReference>
<dbReference type="PRINTS" id="PR00116">
    <property type="entry name" value="ARGINASE"/>
</dbReference>
<keyword evidence="7" id="KW-1185">Reference proteome</keyword>
<dbReference type="GO" id="GO:0008783">
    <property type="term" value="F:agmatinase activity"/>
    <property type="evidence" value="ECO:0007669"/>
    <property type="project" value="TreeGrafter"/>
</dbReference>
<keyword evidence="1 3" id="KW-0479">Metal-binding</keyword>
<sequence>MDNRVAIKQLEQAHEIITSRKPANETLVKHPKIITLGGDHTITLPALRNAYKQWGQLSIIHFDSHLDTFNPNSLKDIYGGITSNYSSVNHGTYFHIAKDEGLLKDDTNIHAGVRLMLFDPVGDIEEDERCGFDTIKATQMETLGVDGIVERLKRRVGDNPVYISIDIDVLDPAFAPATGTAEPGGWTSREMLSILEGLIGINLVGADIVEVAPAYDTNAETTTMVAAEMLYELLIVMQKSPL</sequence>
<evidence type="ECO:0000256" key="3">
    <source>
        <dbReference type="PIRSR" id="PIRSR036979-1"/>
    </source>
</evidence>
<feature type="binding site" evidence="3">
    <location>
        <position position="166"/>
    </location>
    <ligand>
        <name>Mn(2+)</name>
        <dbReference type="ChEBI" id="CHEBI:29035"/>
        <label>1</label>
    </ligand>
</feature>
<dbReference type="PIRSF" id="PIRSF036979">
    <property type="entry name" value="Arginase"/>
    <property type="match status" value="1"/>
</dbReference>
<accession>R8BJU9</accession>
<dbReference type="GO" id="GO:0033389">
    <property type="term" value="P:putrescine biosynthetic process from arginine, via agmatine"/>
    <property type="evidence" value="ECO:0007669"/>
    <property type="project" value="TreeGrafter"/>
</dbReference>
<comment type="similarity">
    <text evidence="4 5">Belongs to the arginase family.</text>
</comment>
<dbReference type="OrthoDB" id="288726at2759"/>
<evidence type="ECO:0000313" key="6">
    <source>
        <dbReference type="EMBL" id="EON99492.1"/>
    </source>
</evidence>
<feature type="binding site" evidence="3">
    <location>
        <position position="40"/>
    </location>
    <ligand>
        <name>Mn(2+)</name>
        <dbReference type="ChEBI" id="CHEBI:29035"/>
        <label>1</label>
    </ligand>
</feature>
<dbReference type="InterPro" id="IPR023696">
    <property type="entry name" value="Ureohydrolase_dom_sf"/>
</dbReference>
<proteinExistence type="inferred from homology"/>
<gene>
    <name evidence="6" type="ORF">UCRPA7_4971</name>
</gene>
<feature type="binding site" evidence="3">
    <location>
        <position position="65"/>
    </location>
    <ligand>
        <name>Mn(2+)</name>
        <dbReference type="ChEBI" id="CHEBI:29035"/>
        <label>1</label>
    </ligand>
</feature>
<comment type="cofactor">
    <cofactor evidence="3">
        <name>Mn(2+)</name>
        <dbReference type="ChEBI" id="CHEBI:29035"/>
    </cofactor>
    <text evidence="3">Binds 2 manganese ions per subunit.</text>
</comment>
<evidence type="ECO:0000313" key="7">
    <source>
        <dbReference type="Proteomes" id="UP000014074"/>
    </source>
</evidence>
<dbReference type="InterPro" id="IPR006035">
    <property type="entry name" value="Ureohydrolase"/>
</dbReference>
<name>R8BJU9_PHAM7</name>
<dbReference type="RefSeq" id="XP_007915719.1">
    <property type="nucleotide sequence ID" value="XM_007917528.1"/>
</dbReference>